<dbReference type="PANTHER" id="PTHR43161:SF24">
    <property type="entry name" value="SORBITOL DEHYDROGENASE"/>
    <property type="match status" value="1"/>
</dbReference>
<dbReference type="SUPFAM" id="SSF51735">
    <property type="entry name" value="NAD(P)-binding Rossmann-fold domains"/>
    <property type="match status" value="1"/>
</dbReference>
<dbReference type="InterPro" id="IPR013154">
    <property type="entry name" value="ADH-like_N"/>
</dbReference>
<protein>
    <recommendedName>
        <fullName evidence="7">Enoyl reductase (ER) domain-containing protein</fullName>
    </recommendedName>
</protein>
<name>A0ABP0GMM8_CLALP</name>
<evidence type="ECO:0000256" key="3">
    <source>
        <dbReference type="ARBA" id="ARBA00022723"/>
    </source>
</evidence>
<dbReference type="EMBL" id="CAWYQH010000130">
    <property type="protein sequence ID" value="CAK8692907.1"/>
    <property type="molecule type" value="Genomic_DNA"/>
</dbReference>
<dbReference type="Pfam" id="PF08240">
    <property type="entry name" value="ADH_N"/>
    <property type="match status" value="1"/>
</dbReference>
<organism evidence="8 9">
    <name type="scientific">Clavelina lepadiformis</name>
    <name type="common">Light-bulb sea squirt</name>
    <name type="synonym">Ascidia lepadiformis</name>
    <dbReference type="NCBI Taxonomy" id="159417"/>
    <lineage>
        <taxon>Eukaryota</taxon>
        <taxon>Metazoa</taxon>
        <taxon>Chordata</taxon>
        <taxon>Tunicata</taxon>
        <taxon>Ascidiacea</taxon>
        <taxon>Aplousobranchia</taxon>
        <taxon>Clavelinidae</taxon>
        <taxon>Clavelina</taxon>
    </lineage>
</organism>
<dbReference type="CDD" id="cd05285">
    <property type="entry name" value="sorbitol_DH"/>
    <property type="match status" value="1"/>
</dbReference>
<evidence type="ECO:0000256" key="1">
    <source>
        <dbReference type="ARBA" id="ARBA00001947"/>
    </source>
</evidence>
<evidence type="ECO:0000313" key="8">
    <source>
        <dbReference type="EMBL" id="CAK8692907.1"/>
    </source>
</evidence>
<feature type="domain" description="Enoyl reductase (ER)" evidence="7">
    <location>
        <begin position="14"/>
        <end position="353"/>
    </location>
</feature>
<proteinExistence type="inferred from homology"/>
<dbReference type="PANTHER" id="PTHR43161">
    <property type="entry name" value="SORBITOL DEHYDROGENASE"/>
    <property type="match status" value="1"/>
</dbReference>
<evidence type="ECO:0000256" key="5">
    <source>
        <dbReference type="ARBA" id="ARBA00023002"/>
    </source>
</evidence>
<dbReference type="SUPFAM" id="SSF50129">
    <property type="entry name" value="GroES-like"/>
    <property type="match status" value="1"/>
</dbReference>
<evidence type="ECO:0000256" key="2">
    <source>
        <dbReference type="ARBA" id="ARBA00008072"/>
    </source>
</evidence>
<keyword evidence="9" id="KW-1185">Reference proteome</keyword>
<dbReference type="Gene3D" id="3.40.50.720">
    <property type="entry name" value="NAD(P)-binding Rossmann-like Domain"/>
    <property type="match status" value="1"/>
</dbReference>
<dbReference type="Pfam" id="PF00107">
    <property type="entry name" value="ADH_zinc_N"/>
    <property type="match status" value="1"/>
</dbReference>
<accession>A0ABP0GMM8</accession>
<evidence type="ECO:0000259" key="7">
    <source>
        <dbReference type="SMART" id="SM00829"/>
    </source>
</evidence>
<comment type="similarity">
    <text evidence="2 6">Belongs to the zinc-containing alcohol dehydrogenase family.</text>
</comment>
<keyword evidence="3 6" id="KW-0479">Metal-binding</keyword>
<dbReference type="InterPro" id="IPR013149">
    <property type="entry name" value="ADH-like_C"/>
</dbReference>
<dbReference type="InterPro" id="IPR020843">
    <property type="entry name" value="ER"/>
</dbReference>
<dbReference type="SMART" id="SM00829">
    <property type="entry name" value="PKS_ER"/>
    <property type="match status" value="1"/>
</dbReference>
<reference evidence="8 9" key="1">
    <citation type="submission" date="2024-02" db="EMBL/GenBank/DDBJ databases">
        <authorList>
            <person name="Daric V."/>
            <person name="Darras S."/>
        </authorList>
    </citation>
    <scope>NUCLEOTIDE SEQUENCE [LARGE SCALE GENOMIC DNA]</scope>
</reference>
<dbReference type="InterPro" id="IPR036291">
    <property type="entry name" value="NAD(P)-bd_dom_sf"/>
</dbReference>
<comment type="caution">
    <text evidence="8">The sequence shown here is derived from an EMBL/GenBank/DDBJ whole genome shotgun (WGS) entry which is preliminary data.</text>
</comment>
<evidence type="ECO:0000256" key="6">
    <source>
        <dbReference type="RuleBase" id="RU361277"/>
    </source>
</evidence>
<evidence type="ECO:0000313" key="9">
    <source>
        <dbReference type="Proteomes" id="UP001642483"/>
    </source>
</evidence>
<dbReference type="Gene3D" id="3.90.180.10">
    <property type="entry name" value="Medium-chain alcohol dehydrogenases, catalytic domain"/>
    <property type="match status" value="1"/>
</dbReference>
<dbReference type="Proteomes" id="UP001642483">
    <property type="component" value="Unassembled WGS sequence"/>
</dbReference>
<evidence type="ECO:0000256" key="4">
    <source>
        <dbReference type="ARBA" id="ARBA00022833"/>
    </source>
</evidence>
<dbReference type="InterPro" id="IPR045306">
    <property type="entry name" value="SDH-like"/>
</dbReference>
<sequence length="357" mass="38759">MSYSEKNLAAVVKGDKSIDLRPWSVPDIGENEVLLSISAVGICGSDLKYWAYGKCGRFSLEGNPMVIGHEASGVVEKIGRDVKQLKPGDRVAIEPGVSCKKCDFCKSGRYNLCKKMRFCATPPVHGNLCRYYVHDADFCFKIPATMTAEEGAMLEPLSVAIHTCKRAGIQEGHHVVIFGAGPIGLLCGLVAKNYGAKQILTVDIDENRLKIAREFKATDLTYRVTANDKDPKELAEKLHQVARDDGCHAALECSGADSSLKAAMHVSRPGGSVMLVGRGSLDVELPMVMAGTFEIDVKGIFRYANTYPEAIRLVSSGAIDVTKLITHRFELETADDAFRTASDPKSEAIKIMIKCGV</sequence>
<dbReference type="InterPro" id="IPR002328">
    <property type="entry name" value="ADH_Zn_CS"/>
</dbReference>
<gene>
    <name evidence="8" type="ORF">CVLEPA_LOCUS26141</name>
</gene>
<keyword evidence="5" id="KW-0560">Oxidoreductase</keyword>
<comment type="cofactor">
    <cofactor evidence="1 6">
        <name>Zn(2+)</name>
        <dbReference type="ChEBI" id="CHEBI:29105"/>
    </cofactor>
</comment>
<keyword evidence="4 6" id="KW-0862">Zinc</keyword>
<dbReference type="InterPro" id="IPR011032">
    <property type="entry name" value="GroES-like_sf"/>
</dbReference>
<dbReference type="PROSITE" id="PS00059">
    <property type="entry name" value="ADH_ZINC"/>
    <property type="match status" value="1"/>
</dbReference>